<dbReference type="Gene3D" id="3.40.50.620">
    <property type="entry name" value="HUPs"/>
    <property type="match status" value="2"/>
</dbReference>
<dbReference type="AlphaFoldDB" id="A0A7W7MQZ8"/>
<dbReference type="Proteomes" id="UP000578112">
    <property type="component" value="Unassembled WGS sequence"/>
</dbReference>
<comment type="caution">
    <text evidence="5">The sequence shown here is derived from an EMBL/GenBank/DDBJ whole genome shotgun (WGS) entry which is preliminary data.</text>
</comment>
<keyword evidence="2" id="KW-0547">Nucleotide-binding</keyword>
<organism evidence="5 6">
    <name type="scientific">Actinoplanes digitatis</name>
    <dbReference type="NCBI Taxonomy" id="1868"/>
    <lineage>
        <taxon>Bacteria</taxon>
        <taxon>Bacillati</taxon>
        <taxon>Actinomycetota</taxon>
        <taxon>Actinomycetes</taxon>
        <taxon>Micromonosporales</taxon>
        <taxon>Micromonosporaceae</taxon>
        <taxon>Actinoplanes</taxon>
    </lineage>
</organism>
<name>A0A7W7MQZ8_9ACTN</name>
<dbReference type="PANTHER" id="PTHR46268">
    <property type="entry name" value="STRESS RESPONSE PROTEIN NHAX"/>
    <property type="match status" value="1"/>
</dbReference>
<proteinExistence type="inferred from homology"/>
<evidence type="ECO:0000256" key="2">
    <source>
        <dbReference type="ARBA" id="ARBA00022741"/>
    </source>
</evidence>
<dbReference type="InterPro" id="IPR006016">
    <property type="entry name" value="UspA"/>
</dbReference>
<dbReference type="InterPro" id="IPR014729">
    <property type="entry name" value="Rossmann-like_a/b/a_fold"/>
</dbReference>
<sequence length="294" mass="31213">MRTYPVVVGADGTDSSRSAVRWAAREAHLRNLPLKVAHVFDWEWREARYDMSHEYLGLARKVAENITAAAVHDARLVADRLDVEGEQLLGHATARLLAESETAELMVLGNRGRGGFASMLLGSVSQRVATHAACPVVVVRGRGDAAEGPVVAGVDDSPAADGVLETAFDAAARRGSGLSVVRSYLPVIPLWLAADVRPADVDMPETDAEERARLDEQLAPWRAKHPEVPVEVLLTHEGAAAALVKASAGAQLVVVGSHGHGGITGTLLGSAGLQLLHHGECPVYVTRPPARTRK</sequence>
<protein>
    <submittedName>
        <fullName evidence="5">Nucleotide-binding universal stress UspA family protein</fullName>
    </submittedName>
</protein>
<feature type="domain" description="UspA" evidence="4">
    <location>
        <begin position="6"/>
        <end position="140"/>
    </location>
</feature>
<accession>A0A7W7MQZ8</accession>
<evidence type="ECO:0000313" key="6">
    <source>
        <dbReference type="Proteomes" id="UP000578112"/>
    </source>
</evidence>
<evidence type="ECO:0000313" key="5">
    <source>
        <dbReference type="EMBL" id="MBB4762934.1"/>
    </source>
</evidence>
<dbReference type="RefSeq" id="WP_184994312.1">
    <property type="nucleotide sequence ID" value="NZ_BOMK01000004.1"/>
</dbReference>
<dbReference type="PANTHER" id="PTHR46268:SF27">
    <property type="entry name" value="UNIVERSAL STRESS PROTEIN RV2623"/>
    <property type="match status" value="1"/>
</dbReference>
<gene>
    <name evidence="5" type="ORF">BJ971_003490</name>
</gene>
<comment type="similarity">
    <text evidence="1">Belongs to the universal stress protein A family.</text>
</comment>
<reference evidence="5 6" key="1">
    <citation type="submission" date="2020-08" db="EMBL/GenBank/DDBJ databases">
        <title>Sequencing the genomes of 1000 actinobacteria strains.</title>
        <authorList>
            <person name="Klenk H.-P."/>
        </authorList>
    </citation>
    <scope>NUCLEOTIDE SEQUENCE [LARGE SCALE GENOMIC DNA]</scope>
    <source>
        <strain evidence="5 6">DSM 43149</strain>
    </source>
</reference>
<dbReference type="PRINTS" id="PR01438">
    <property type="entry name" value="UNVRSLSTRESS"/>
</dbReference>
<evidence type="ECO:0000256" key="1">
    <source>
        <dbReference type="ARBA" id="ARBA00008791"/>
    </source>
</evidence>
<dbReference type="SUPFAM" id="SSF52402">
    <property type="entry name" value="Adenine nucleotide alpha hydrolases-like"/>
    <property type="match status" value="2"/>
</dbReference>
<feature type="domain" description="UspA" evidence="4">
    <location>
        <begin position="150"/>
        <end position="287"/>
    </location>
</feature>
<keyword evidence="3" id="KW-0067">ATP-binding</keyword>
<dbReference type="EMBL" id="JACHNH010000001">
    <property type="protein sequence ID" value="MBB4762934.1"/>
    <property type="molecule type" value="Genomic_DNA"/>
</dbReference>
<dbReference type="Pfam" id="PF00582">
    <property type="entry name" value="Usp"/>
    <property type="match status" value="2"/>
</dbReference>
<evidence type="ECO:0000259" key="4">
    <source>
        <dbReference type="Pfam" id="PF00582"/>
    </source>
</evidence>
<evidence type="ECO:0000256" key="3">
    <source>
        <dbReference type="ARBA" id="ARBA00022840"/>
    </source>
</evidence>
<keyword evidence="6" id="KW-1185">Reference proteome</keyword>
<dbReference type="InterPro" id="IPR006015">
    <property type="entry name" value="Universal_stress_UspA"/>
</dbReference>
<dbReference type="GO" id="GO:0005524">
    <property type="term" value="F:ATP binding"/>
    <property type="evidence" value="ECO:0007669"/>
    <property type="project" value="UniProtKB-KW"/>
</dbReference>